<dbReference type="PANTHER" id="PTHR47481">
    <property type="match status" value="1"/>
</dbReference>
<evidence type="ECO:0000256" key="1">
    <source>
        <dbReference type="SAM" id="MobiDB-lite"/>
    </source>
</evidence>
<dbReference type="EMBL" id="OZ034820">
    <property type="protein sequence ID" value="CAL1401383.1"/>
    <property type="molecule type" value="Genomic_DNA"/>
</dbReference>
<feature type="compositionally biased region" description="Polar residues" evidence="1">
    <location>
        <begin position="246"/>
        <end position="261"/>
    </location>
</feature>
<feature type="compositionally biased region" description="Low complexity" evidence="1">
    <location>
        <begin position="221"/>
        <end position="233"/>
    </location>
</feature>
<evidence type="ECO:0000313" key="2">
    <source>
        <dbReference type="EMBL" id="CAL1401383.1"/>
    </source>
</evidence>
<evidence type="ECO:0008006" key="4">
    <source>
        <dbReference type="Google" id="ProtNLM"/>
    </source>
</evidence>
<evidence type="ECO:0000313" key="3">
    <source>
        <dbReference type="Proteomes" id="UP001497516"/>
    </source>
</evidence>
<proteinExistence type="predicted"/>
<feature type="region of interest" description="Disordered" evidence="1">
    <location>
        <begin position="221"/>
        <end position="267"/>
    </location>
</feature>
<name>A0AAV2FUQ8_9ROSI</name>
<protein>
    <recommendedName>
        <fullName evidence="4">Retrotransposon Copia-like N-terminal domain-containing protein</fullName>
    </recommendedName>
</protein>
<gene>
    <name evidence="2" type="ORF">LTRI10_LOCUS41443</name>
</gene>
<dbReference type="AlphaFoldDB" id="A0AAV2FUQ8"/>
<reference evidence="2 3" key="1">
    <citation type="submission" date="2024-04" db="EMBL/GenBank/DDBJ databases">
        <authorList>
            <person name="Fracassetti M."/>
        </authorList>
    </citation>
    <scope>NUCLEOTIDE SEQUENCE [LARGE SCALE GENOMIC DNA]</scope>
</reference>
<dbReference type="Proteomes" id="UP001497516">
    <property type="component" value="Chromosome 7"/>
</dbReference>
<dbReference type="PANTHER" id="PTHR47481:SF5">
    <property type="entry name" value="RIBONUCLEASE H-LIKE DOMAIN, GAG-PRE-INTEGRASE DOMAIN, GAG-POLYPEPTIDE OF LTR COPIA-TYPE-RELATED"/>
    <property type="match status" value="1"/>
</dbReference>
<keyword evidence="3" id="KW-1185">Reference proteome</keyword>
<accession>A0AAV2FUQ8</accession>
<organism evidence="2 3">
    <name type="scientific">Linum trigynum</name>
    <dbReference type="NCBI Taxonomy" id="586398"/>
    <lineage>
        <taxon>Eukaryota</taxon>
        <taxon>Viridiplantae</taxon>
        <taxon>Streptophyta</taxon>
        <taxon>Embryophyta</taxon>
        <taxon>Tracheophyta</taxon>
        <taxon>Spermatophyta</taxon>
        <taxon>Magnoliopsida</taxon>
        <taxon>eudicotyledons</taxon>
        <taxon>Gunneridae</taxon>
        <taxon>Pentapetalae</taxon>
        <taxon>rosids</taxon>
        <taxon>fabids</taxon>
        <taxon>Malpighiales</taxon>
        <taxon>Linaceae</taxon>
        <taxon>Linum</taxon>
    </lineage>
</organism>
<dbReference type="Pfam" id="PF14223">
    <property type="entry name" value="Retrotran_gag_2"/>
    <property type="match status" value="1"/>
</dbReference>
<sequence>MDPNHVDGLGEKLNDSNYSLWAFKFSTFAEGKGLLEILDDTTARPPSPLASAAEVATWRSNNARLKSRILRSVDPTISLTLRSFPTAAEMWTHLRDSYTLVHPSRQFEVEFQLSLLSQGDKLIAAYYRLATNLWIESDLITASALTQPLSSEVRQVQRKDRLMQFLSKLRPEYETISTTLLSQNITTVEASLPELQREERRLSTQAQVDSQLHDTNAAFAASSSYRRSAAPPSGSGGRVAPPPQSAPSTLRSQFASSSTGDVQCHYC</sequence>